<dbReference type="SUPFAM" id="SSF56487">
    <property type="entry name" value="SRCR-like"/>
    <property type="match status" value="1"/>
</dbReference>
<dbReference type="InterPro" id="IPR000276">
    <property type="entry name" value="GPCR_Rhodpsn"/>
</dbReference>
<dbReference type="SMART" id="SM00365">
    <property type="entry name" value="LRR_SD22"/>
    <property type="match status" value="6"/>
</dbReference>
<keyword evidence="13 15" id="KW-0807">Transducer</keyword>
<dbReference type="Proteomes" id="UP000007110">
    <property type="component" value="Unassembled WGS sequence"/>
</dbReference>
<feature type="transmembrane region" description="Helical" evidence="16">
    <location>
        <begin position="692"/>
        <end position="713"/>
    </location>
</feature>
<dbReference type="PROSITE" id="PS00420">
    <property type="entry name" value="SRCR_1"/>
    <property type="match status" value="1"/>
</dbReference>
<feature type="transmembrane region" description="Helical" evidence="16">
    <location>
        <begin position="609"/>
        <end position="632"/>
    </location>
</feature>
<evidence type="ECO:0000313" key="20">
    <source>
        <dbReference type="Proteomes" id="UP000007110"/>
    </source>
</evidence>
<evidence type="ECO:0000256" key="8">
    <source>
        <dbReference type="ARBA" id="ARBA00023040"/>
    </source>
</evidence>
<keyword evidence="7 16" id="KW-1133">Transmembrane helix</keyword>
<evidence type="ECO:0000256" key="12">
    <source>
        <dbReference type="ARBA" id="ARBA00023180"/>
    </source>
</evidence>
<feature type="disulfide bond" evidence="14">
    <location>
        <begin position="109"/>
        <end position="119"/>
    </location>
</feature>
<protein>
    <recommendedName>
        <fullName evidence="21">G-protein coupled receptor GRL101</fullName>
    </recommendedName>
</protein>
<keyword evidence="20" id="KW-1185">Reference proteome</keyword>
<dbReference type="GeneID" id="763096"/>
<dbReference type="KEGG" id="spu:763096"/>
<evidence type="ECO:0000256" key="7">
    <source>
        <dbReference type="ARBA" id="ARBA00022989"/>
    </source>
</evidence>
<dbReference type="PROSITE" id="PS51450">
    <property type="entry name" value="LRR"/>
    <property type="match status" value="4"/>
</dbReference>
<feature type="transmembrane region" description="Helical" evidence="16">
    <location>
        <begin position="894"/>
        <end position="920"/>
    </location>
</feature>
<evidence type="ECO:0000256" key="10">
    <source>
        <dbReference type="ARBA" id="ARBA00023157"/>
    </source>
</evidence>
<comment type="subcellular location">
    <subcellularLocation>
        <location evidence="1">Cell membrane</location>
        <topology evidence="1">Multi-pass membrane protein</topology>
    </subcellularLocation>
</comment>
<dbReference type="PRINTS" id="PR00237">
    <property type="entry name" value="GPCRRHODOPSN"/>
</dbReference>
<evidence type="ECO:0008006" key="21">
    <source>
        <dbReference type="Google" id="ProtNLM"/>
    </source>
</evidence>
<dbReference type="PANTHER" id="PTHR24372">
    <property type="entry name" value="GLYCOPROTEIN HORMONE RECEPTOR"/>
    <property type="match status" value="1"/>
</dbReference>
<evidence type="ECO:0000256" key="11">
    <source>
        <dbReference type="ARBA" id="ARBA00023170"/>
    </source>
</evidence>
<feature type="transmembrane region" description="Helical" evidence="16">
    <location>
        <begin position="734"/>
        <end position="754"/>
    </location>
</feature>
<dbReference type="Pfam" id="PF00001">
    <property type="entry name" value="7tm_1"/>
    <property type="match status" value="1"/>
</dbReference>
<dbReference type="InterPro" id="IPR036772">
    <property type="entry name" value="SRCR-like_dom_sf"/>
</dbReference>
<dbReference type="OrthoDB" id="676979at2759"/>
<evidence type="ECO:0000256" key="4">
    <source>
        <dbReference type="ARBA" id="ARBA00022692"/>
    </source>
</evidence>
<dbReference type="InterPro" id="IPR017452">
    <property type="entry name" value="GPCR_Rhodpsn_7TM"/>
</dbReference>
<evidence type="ECO:0000256" key="2">
    <source>
        <dbReference type="ARBA" id="ARBA00022475"/>
    </source>
</evidence>
<feature type="domain" description="SRCR" evidence="18">
    <location>
        <begin position="40"/>
        <end position="142"/>
    </location>
</feature>
<comment type="similarity">
    <text evidence="15">Belongs to the G-protein coupled receptor 1 family.</text>
</comment>
<keyword evidence="8 15" id="KW-0297">G-protein coupled receptor</keyword>
<dbReference type="GO" id="GO:0009755">
    <property type="term" value="P:hormone-mediated signaling pathway"/>
    <property type="evidence" value="ECO:0000318"/>
    <property type="project" value="GO_Central"/>
</dbReference>
<evidence type="ECO:0000256" key="13">
    <source>
        <dbReference type="ARBA" id="ARBA00023224"/>
    </source>
</evidence>
<dbReference type="Pfam" id="PF00530">
    <property type="entry name" value="SRCR"/>
    <property type="match status" value="1"/>
</dbReference>
<dbReference type="PROSITE" id="PS00237">
    <property type="entry name" value="G_PROTEIN_RECEP_F1_1"/>
    <property type="match status" value="1"/>
</dbReference>
<feature type="transmembrane region" description="Helical" evidence="16">
    <location>
        <begin position="652"/>
        <end position="672"/>
    </location>
</feature>
<evidence type="ECO:0000256" key="14">
    <source>
        <dbReference type="PROSITE-ProRule" id="PRU00196"/>
    </source>
</evidence>
<dbReference type="FunFam" id="3.10.250.10:FF:000001">
    <property type="entry name" value="Lysyl oxidase 4 isoform X1"/>
    <property type="match status" value="1"/>
</dbReference>
<reference evidence="20" key="1">
    <citation type="submission" date="2015-02" db="EMBL/GenBank/DDBJ databases">
        <title>Genome sequencing for Strongylocentrotus purpuratus.</title>
        <authorList>
            <person name="Murali S."/>
            <person name="Liu Y."/>
            <person name="Vee V."/>
            <person name="English A."/>
            <person name="Wang M."/>
            <person name="Skinner E."/>
            <person name="Han Y."/>
            <person name="Muzny D.M."/>
            <person name="Worley K.C."/>
            <person name="Gibbs R.A."/>
        </authorList>
    </citation>
    <scope>NUCLEOTIDE SEQUENCE</scope>
</reference>
<dbReference type="Gene3D" id="3.10.250.10">
    <property type="entry name" value="SRCR-like domain"/>
    <property type="match status" value="1"/>
</dbReference>
<dbReference type="OMA" id="SNIMECL"/>
<feature type="transmembrane region" description="Helical" evidence="16">
    <location>
        <begin position="810"/>
        <end position="837"/>
    </location>
</feature>
<keyword evidence="9 16" id="KW-0472">Membrane</keyword>
<dbReference type="PROSITE" id="PS50287">
    <property type="entry name" value="SRCR_2"/>
    <property type="match status" value="1"/>
</dbReference>
<keyword evidence="5" id="KW-0732">Signal</keyword>
<keyword evidence="6" id="KW-0677">Repeat</keyword>
<evidence type="ECO:0000256" key="9">
    <source>
        <dbReference type="ARBA" id="ARBA00023136"/>
    </source>
</evidence>
<dbReference type="SUPFAM" id="SSF81321">
    <property type="entry name" value="Family A G protein-coupled receptor-like"/>
    <property type="match status" value="1"/>
</dbReference>
<dbReference type="PRINTS" id="PR00258">
    <property type="entry name" value="SPERACTRCPTR"/>
</dbReference>
<feature type="domain" description="G-protein coupled receptors family 1 profile" evidence="17">
    <location>
        <begin position="625"/>
        <end position="914"/>
    </location>
</feature>
<keyword evidence="2" id="KW-1003">Cell membrane</keyword>
<dbReference type="PROSITE" id="PS50262">
    <property type="entry name" value="G_PROTEIN_RECEP_F1_2"/>
    <property type="match status" value="1"/>
</dbReference>
<dbReference type="GO" id="GO:0007189">
    <property type="term" value="P:adenylate cyclase-activating G protein-coupled receptor signaling pathway"/>
    <property type="evidence" value="ECO:0000318"/>
    <property type="project" value="GO_Central"/>
</dbReference>
<keyword evidence="11 15" id="KW-0675">Receptor</keyword>
<evidence type="ECO:0000256" key="5">
    <source>
        <dbReference type="ARBA" id="ARBA00022729"/>
    </source>
</evidence>
<feature type="transmembrane region" description="Helical" evidence="16">
    <location>
        <begin position="858"/>
        <end position="882"/>
    </location>
</feature>
<evidence type="ECO:0000256" key="16">
    <source>
        <dbReference type="SAM" id="Phobius"/>
    </source>
</evidence>
<evidence type="ECO:0000259" key="17">
    <source>
        <dbReference type="PROSITE" id="PS50262"/>
    </source>
</evidence>
<dbReference type="InterPro" id="IPR001611">
    <property type="entry name" value="Leu-rich_rpt"/>
</dbReference>
<dbReference type="SMART" id="SM00369">
    <property type="entry name" value="LRR_TYP"/>
    <property type="match status" value="10"/>
</dbReference>
<dbReference type="FunFam" id="3.80.10.10:FF:001164">
    <property type="entry name" value="GH01279p"/>
    <property type="match status" value="1"/>
</dbReference>
<dbReference type="InterPro" id="IPR032675">
    <property type="entry name" value="LRR_dom_sf"/>
</dbReference>
<dbReference type="FunFam" id="3.80.10.10:FF:000770">
    <property type="entry name" value="Uncharacterized protein"/>
    <property type="match status" value="1"/>
</dbReference>
<keyword evidence="3" id="KW-0433">Leucine-rich repeat</keyword>
<dbReference type="InParanoid" id="A0A7M7PFQ5"/>
<dbReference type="Pfam" id="PF13855">
    <property type="entry name" value="LRR_8"/>
    <property type="match status" value="3"/>
</dbReference>
<evidence type="ECO:0000256" key="1">
    <source>
        <dbReference type="ARBA" id="ARBA00004651"/>
    </source>
</evidence>
<organism evidence="19 20">
    <name type="scientific">Strongylocentrotus purpuratus</name>
    <name type="common">Purple sea urchin</name>
    <dbReference type="NCBI Taxonomy" id="7668"/>
    <lineage>
        <taxon>Eukaryota</taxon>
        <taxon>Metazoa</taxon>
        <taxon>Echinodermata</taxon>
        <taxon>Eleutherozoa</taxon>
        <taxon>Echinozoa</taxon>
        <taxon>Echinoidea</taxon>
        <taxon>Euechinoidea</taxon>
        <taxon>Echinacea</taxon>
        <taxon>Camarodonta</taxon>
        <taxon>Echinidea</taxon>
        <taxon>Strongylocentrotidae</taxon>
        <taxon>Strongylocentrotus</taxon>
    </lineage>
</organism>
<dbReference type="AlphaFoldDB" id="A0A7M7PFQ5"/>
<evidence type="ECO:0000256" key="3">
    <source>
        <dbReference type="ARBA" id="ARBA00022614"/>
    </source>
</evidence>
<dbReference type="PANTHER" id="PTHR24372:SF77">
    <property type="entry name" value="G-PROTEIN COUPLED RECEPTORS FAMILY 1 PROFILE DOMAIN-CONTAINING PROTEIN"/>
    <property type="match status" value="1"/>
</dbReference>
<keyword evidence="10 14" id="KW-1015">Disulfide bond</keyword>
<proteinExistence type="inferred from homology"/>
<keyword evidence="4 15" id="KW-0812">Transmembrane</keyword>
<dbReference type="GO" id="GO:0005886">
    <property type="term" value="C:plasma membrane"/>
    <property type="evidence" value="ECO:0000318"/>
    <property type="project" value="GO_Central"/>
</dbReference>
<evidence type="ECO:0000256" key="6">
    <source>
        <dbReference type="ARBA" id="ARBA00022737"/>
    </source>
</evidence>
<dbReference type="SUPFAM" id="SSF52058">
    <property type="entry name" value="L domain-like"/>
    <property type="match status" value="1"/>
</dbReference>
<sequence length="978" mass="108538">MFIRVDKKNKGSMHHFGHGFSVMVIVWMFTRTTFCQETNVRLVNGLSLKEGRVEVQSDGTWGTVCDENWDYNDALVVCRSLGFTGALGTTSLSEFGPSDGTMHSYDFRCNGTESNIMECLRNISESNTQCGSSFREAGVRCSDCKNFYPYCTWRAGAGACGSSSGEVIPVCQASCHQCKIISMNDSALFLPQNETCVAGHCYLDSDNVSRCIPVVDICLAVGWYHGIICITTPIRPIPSSIRCMTFNERAHTKVPIPEVISALNDTISGLLFTTAAVDFAVEKLYGPRDLQLLPQHIYDRQRQATALVLLGNELQHIEDNAFTLFTSLRTLYLSSNSIQHLQRGVFSGLRSLHSLFLSDNKIRGIEVGVFDGLQNLMSLFLSDNKIQGIEVGAFEGLQNLFTLNLSSNSIQHLERGVFSGLQSLFHLILYDNKIRGIEVGAFDGLHNLINLVLQSNNISWIQVGAFSHLESLLILTLIDNKIRDIEVGVFDGLHNLQVLNLSSNSIQHLERGVFSDLRSLQYLDLMNNNIQRMEGFTFESLKSLQYLFFHDSKLGAIDRNALAGLTSVKKMSTSDNRLCCLLHDNVNFTCARTAQTSQLDTCSRLYPNWALRIAGWVMGLLALGGNGVVLFVRLRDRTKQTSKVQNTMIGSLAMADIMMGLYMIIITSADVYYGDEFYLSAPQWRDSHMCRFAGFLGFLSSEASVLTLTLITVDRFISIMFPFGKLKIQHKGSLILVGAVWSFTIVLSLGLVIATSDRSDVLYGLSDVCLGLPLHVEAQSTGMLVVSGSAWLSELKVNYVTTNISSKAPWLFSIIIFIGLNLVSFAFILVCYILIFIKASRSSAKVRNNQSNKQETKLAFRMALLVATDLACWMPVIIMGILSQTGAVKLDPSLYAWTVILIVPINSSINPFLYTFIMYIDGRKERTSKDSQVNLPHCKKEFVHCAGDQTNAVETNLLSTVTDNKTKDPISRLQGRGV</sequence>
<dbReference type="EnsemblMetazoa" id="XM_030994500">
    <property type="protein sequence ID" value="XP_030850360"/>
    <property type="gene ID" value="LOC763096"/>
</dbReference>
<dbReference type="InterPro" id="IPR003591">
    <property type="entry name" value="Leu-rich_rpt_typical-subtyp"/>
</dbReference>
<dbReference type="Gene3D" id="3.80.10.10">
    <property type="entry name" value="Ribonuclease Inhibitor"/>
    <property type="match status" value="2"/>
</dbReference>
<dbReference type="Gene3D" id="1.20.1070.10">
    <property type="entry name" value="Rhodopsin 7-helix transmembrane proteins"/>
    <property type="match status" value="1"/>
</dbReference>
<dbReference type="InterPro" id="IPR001190">
    <property type="entry name" value="SRCR"/>
</dbReference>
<dbReference type="SMART" id="SM00202">
    <property type="entry name" value="SR"/>
    <property type="match status" value="1"/>
</dbReference>
<keyword evidence="12" id="KW-0325">Glycoprotein</keyword>
<dbReference type="GO" id="GO:0008528">
    <property type="term" value="F:G protein-coupled peptide receptor activity"/>
    <property type="evidence" value="ECO:0000318"/>
    <property type="project" value="GO_Central"/>
</dbReference>
<accession>A0A7M7PFQ5</accession>
<evidence type="ECO:0000259" key="18">
    <source>
        <dbReference type="PROSITE" id="PS50287"/>
    </source>
</evidence>
<dbReference type="RefSeq" id="XP_030850360.1">
    <property type="nucleotide sequence ID" value="XM_030994500.1"/>
</dbReference>
<name>A0A7M7PFQ5_STRPU</name>
<evidence type="ECO:0000313" key="19">
    <source>
        <dbReference type="EnsemblMetazoa" id="XP_030850360"/>
    </source>
</evidence>
<evidence type="ECO:0000256" key="15">
    <source>
        <dbReference type="RuleBase" id="RU000688"/>
    </source>
</evidence>
<comment type="caution">
    <text evidence="14">Lacks conserved residue(s) required for the propagation of feature annotation.</text>
</comment>
<reference evidence="19" key="2">
    <citation type="submission" date="2021-01" db="UniProtKB">
        <authorList>
            <consortium name="EnsemblMetazoa"/>
        </authorList>
    </citation>
    <scope>IDENTIFICATION</scope>
</reference>